<evidence type="ECO:0000313" key="3">
    <source>
        <dbReference type="Proteomes" id="UP000324222"/>
    </source>
</evidence>
<sequence length="66" mass="7407">MLRRFHRPHSFHSRDRNSLTTAAAQENTGRSATDTGMFLGEDSWLARGSDAQTHTQTQTDLFKEAG</sequence>
<feature type="region of interest" description="Disordered" evidence="1">
    <location>
        <begin position="1"/>
        <end position="66"/>
    </location>
</feature>
<gene>
    <name evidence="2" type="ORF">E2C01_064027</name>
</gene>
<feature type="compositionally biased region" description="Polar residues" evidence="1">
    <location>
        <begin position="18"/>
        <end position="34"/>
    </location>
</feature>
<name>A0A5B7HIN1_PORTR</name>
<feature type="compositionally biased region" description="Basic residues" evidence="1">
    <location>
        <begin position="1"/>
        <end position="11"/>
    </location>
</feature>
<protein>
    <submittedName>
        <fullName evidence="2">Uncharacterized protein</fullName>
    </submittedName>
</protein>
<dbReference type="AlphaFoldDB" id="A0A5B7HIN1"/>
<keyword evidence="3" id="KW-1185">Reference proteome</keyword>
<dbReference type="EMBL" id="VSRR010030015">
    <property type="protein sequence ID" value="MPC69796.1"/>
    <property type="molecule type" value="Genomic_DNA"/>
</dbReference>
<dbReference type="Proteomes" id="UP000324222">
    <property type="component" value="Unassembled WGS sequence"/>
</dbReference>
<feature type="compositionally biased region" description="Polar residues" evidence="1">
    <location>
        <begin position="50"/>
        <end position="60"/>
    </location>
</feature>
<organism evidence="2 3">
    <name type="scientific">Portunus trituberculatus</name>
    <name type="common">Swimming crab</name>
    <name type="synonym">Neptunus trituberculatus</name>
    <dbReference type="NCBI Taxonomy" id="210409"/>
    <lineage>
        <taxon>Eukaryota</taxon>
        <taxon>Metazoa</taxon>
        <taxon>Ecdysozoa</taxon>
        <taxon>Arthropoda</taxon>
        <taxon>Crustacea</taxon>
        <taxon>Multicrustacea</taxon>
        <taxon>Malacostraca</taxon>
        <taxon>Eumalacostraca</taxon>
        <taxon>Eucarida</taxon>
        <taxon>Decapoda</taxon>
        <taxon>Pleocyemata</taxon>
        <taxon>Brachyura</taxon>
        <taxon>Eubrachyura</taxon>
        <taxon>Portunoidea</taxon>
        <taxon>Portunidae</taxon>
        <taxon>Portuninae</taxon>
        <taxon>Portunus</taxon>
    </lineage>
</organism>
<proteinExistence type="predicted"/>
<comment type="caution">
    <text evidence="2">The sequence shown here is derived from an EMBL/GenBank/DDBJ whole genome shotgun (WGS) entry which is preliminary data.</text>
</comment>
<reference evidence="2 3" key="1">
    <citation type="submission" date="2019-05" db="EMBL/GenBank/DDBJ databases">
        <title>Another draft genome of Portunus trituberculatus and its Hox gene families provides insights of decapod evolution.</title>
        <authorList>
            <person name="Jeong J.-H."/>
            <person name="Song I."/>
            <person name="Kim S."/>
            <person name="Choi T."/>
            <person name="Kim D."/>
            <person name="Ryu S."/>
            <person name="Kim W."/>
        </authorList>
    </citation>
    <scope>NUCLEOTIDE SEQUENCE [LARGE SCALE GENOMIC DNA]</scope>
    <source>
        <tissue evidence="2">Muscle</tissue>
    </source>
</reference>
<evidence type="ECO:0000313" key="2">
    <source>
        <dbReference type="EMBL" id="MPC69796.1"/>
    </source>
</evidence>
<evidence type="ECO:0000256" key="1">
    <source>
        <dbReference type="SAM" id="MobiDB-lite"/>
    </source>
</evidence>
<accession>A0A5B7HIN1</accession>